<feature type="non-terminal residue" evidence="2">
    <location>
        <position position="1"/>
    </location>
</feature>
<dbReference type="EMBL" id="CADCWN010000289">
    <property type="protein sequence ID" value="CAA9584799.1"/>
    <property type="molecule type" value="Genomic_DNA"/>
</dbReference>
<sequence length="44" mass="4744">ARCGLARRVPSSPDGVATKRRNDDTGIHELARRGITGRCGDRPV</sequence>
<accession>A0A6J4VRG4</accession>
<protein>
    <submittedName>
        <fullName evidence="2">Uncharacterized protein</fullName>
    </submittedName>
</protein>
<gene>
    <name evidence="2" type="ORF">AVDCRST_MAG18-3663</name>
</gene>
<feature type="region of interest" description="Disordered" evidence="1">
    <location>
        <begin position="1"/>
        <end position="27"/>
    </location>
</feature>
<evidence type="ECO:0000256" key="1">
    <source>
        <dbReference type="SAM" id="MobiDB-lite"/>
    </source>
</evidence>
<evidence type="ECO:0000313" key="2">
    <source>
        <dbReference type="EMBL" id="CAA9584799.1"/>
    </source>
</evidence>
<feature type="non-terminal residue" evidence="2">
    <location>
        <position position="44"/>
    </location>
</feature>
<name>A0A6J4VRG4_9BACT</name>
<proteinExistence type="predicted"/>
<dbReference type="AlphaFoldDB" id="A0A6J4VRG4"/>
<reference evidence="2" key="1">
    <citation type="submission" date="2020-02" db="EMBL/GenBank/DDBJ databases">
        <authorList>
            <person name="Meier V. D."/>
        </authorList>
    </citation>
    <scope>NUCLEOTIDE SEQUENCE</scope>
    <source>
        <strain evidence="2">AVDCRST_MAG18</strain>
    </source>
</reference>
<organism evidence="2">
    <name type="scientific">uncultured Thermomicrobiales bacterium</name>
    <dbReference type="NCBI Taxonomy" id="1645740"/>
    <lineage>
        <taxon>Bacteria</taxon>
        <taxon>Pseudomonadati</taxon>
        <taxon>Thermomicrobiota</taxon>
        <taxon>Thermomicrobia</taxon>
        <taxon>Thermomicrobiales</taxon>
        <taxon>environmental samples</taxon>
    </lineage>
</organism>